<organism evidence="1">
    <name type="scientific">Inoviridae sp. ctDEu7</name>
    <dbReference type="NCBI Taxonomy" id="2826759"/>
    <lineage>
        <taxon>Viruses</taxon>
        <taxon>Monodnaviria</taxon>
        <taxon>Loebvirae</taxon>
        <taxon>Hofneiviricota</taxon>
        <taxon>Faserviricetes</taxon>
        <taxon>Tubulavirales</taxon>
        <taxon>Inoviridae</taxon>
    </lineage>
</organism>
<sequence length="32" mass="3770">MRSFSHALFYLCELFVNSLDWGLTFICRSLSL</sequence>
<reference evidence="1" key="1">
    <citation type="journal article" date="2021" name="Proc. Natl. Acad. Sci. U.S.A.">
        <title>A Catalog of Tens of Thousands of Viruses from Human Metagenomes Reveals Hidden Associations with Chronic Diseases.</title>
        <authorList>
            <person name="Tisza M.J."/>
            <person name="Buck C.B."/>
        </authorList>
    </citation>
    <scope>NUCLEOTIDE SEQUENCE</scope>
    <source>
        <strain evidence="1">CtDEu7</strain>
    </source>
</reference>
<evidence type="ECO:0000313" key="1">
    <source>
        <dbReference type="EMBL" id="DAD85812.1"/>
    </source>
</evidence>
<proteinExistence type="predicted"/>
<accession>A0A8S5MUE4</accession>
<name>A0A8S5MUE4_9VIRU</name>
<dbReference type="EMBL" id="BK014988">
    <property type="protein sequence ID" value="DAD85812.1"/>
    <property type="molecule type" value="Genomic_DNA"/>
</dbReference>
<protein>
    <submittedName>
        <fullName evidence="1">Uncharacterized protein</fullName>
    </submittedName>
</protein>